<reference evidence="1" key="1">
    <citation type="submission" date="2021-01" db="EMBL/GenBank/DDBJ databases">
        <title>Genome seq and assembly of Tabrizicola sp. KVB23.</title>
        <authorList>
            <person name="Chhetri G."/>
        </authorList>
    </citation>
    <scope>NUCLEOTIDE SEQUENCE</scope>
    <source>
        <strain evidence="1">KVB23</strain>
    </source>
</reference>
<sequence>MTLKFSVGEETPDAVLAVAEDWIRQAAEDIARTVQAVRAGGFAEVKTAEKHVRDLRAALELFIDERNRVEKLRKQVAGAVGASGLDFDAARDEIGRRLARLRDAGPGGELSGGLE</sequence>
<dbReference type="AlphaFoldDB" id="A0A8J7MRI9"/>
<proteinExistence type="predicted"/>
<dbReference type="EMBL" id="JAESVP010000002">
    <property type="protein sequence ID" value="MBL4927565.1"/>
    <property type="molecule type" value="Genomic_DNA"/>
</dbReference>
<keyword evidence="2" id="KW-1185">Reference proteome</keyword>
<name>A0A8J7MRI9_9RHOB</name>
<gene>
    <name evidence="1" type="ORF">JI744_05540</name>
</gene>
<comment type="caution">
    <text evidence="1">The sequence shown here is derived from an EMBL/GenBank/DDBJ whole genome shotgun (WGS) entry which is preliminary data.</text>
</comment>
<organism evidence="1 2">
    <name type="scientific">Fuscibacter oryzae</name>
    <dbReference type="NCBI Taxonomy" id="2803939"/>
    <lineage>
        <taxon>Bacteria</taxon>
        <taxon>Pseudomonadati</taxon>
        <taxon>Pseudomonadota</taxon>
        <taxon>Alphaproteobacteria</taxon>
        <taxon>Rhodobacterales</taxon>
        <taxon>Paracoccaceae</taxon>
        <taxon>Fuscibacter</taxon>
    </lineage>
</organism>
<protein>
    <submittedName>
        <fullName evidence="1">Uncharacterized protein</fullName>
    </submittedName>
</protein>
<evidence type="ECO:0000313" key="2">
    <source>
        <dbReference type="Proteomes" id="UP000619033"/>
    </source>
</evidence>
<accession>A0A8J7MRI9</accession>
<dbReference type="Proteomes" id="UP000619033">
    <property type="component" value="Unassembled WGS sequence"/>
</dbReference>
<evidence type="ECO:0000313" key="1">
    <source>
        <dbReference type="EMBL" id="MBL4927565.1"/>
    </source>
</evidence>